<proteinExistence type="predicted"/>
<evidence type="ECO:0000313" key="1">
    <source>
        <dbReference type="EMBL" id="MDR7166917.1"/>
    </source>
</evidence>
<dbReference type="RefSeq" id="WP_310398826.1">
    <property type="nucleotide sequence ID" value="NZ_JAVDWW010000001.1"/>
</dbReference>
<comment type="caution">
    <text evidence="1">The sequence shown here is derived from an EMBL/GenBank/DDBJ whole genome shotgun (WGS) entry which is preliminary data.</text>
</comment>
<reference evidence="1 2" key="1">
    <citation type="submission" date="2023-07" db="EMBL/GenBank/DDBJ databases">
        <title>Sorghum-associated microbial communities from plants grown in Nebraska, USA.</title>
        <authorList>
            <person name="Schachtman D."/>
        </authorList>
    </citation>
    <scope>NUCLEOTIDE SEQUENCE [LARGE SCALE GENOMIC DNA]</scope>
    <source>
        <strain evidence="1 2">4272</strain>
    </source>
</reference>
<keyword evidence="2" id="KW-1185">Reference proteome</keyword>
<evidence type="ECO:0008006" key="3">
    <source>
        <dbReference type="Google" id="ProtNLM"/>
    </source>
</evidence>
<sequence length="371" mass="42753">MATSDLALVRSLITEPRLRPYLEEAAGDESTALELYAWNVRLSAACMEVLALLEVMLRNAVDRELAAYAREESSRLPWFMCSWVAGESAENVAREIDIVRSRLRKISPYHDSRDQIIAGVGFGFWTDLFKGQHDELWRSALHRAVPGTPGSRRKHVISKLERLRVFRNRIAHHDSLLAQDVLFLLREMLTLAEWIDPSARSWLESHERVNDVYQQRPIMPIDTLIVPADRAWPLYESVFAYVCPPGRRFRPVRYIAFYADKQIKREVPAILHRRDDVVWTDAEASRLAALTGDEHRNDRKIAEVIRASRMSTWREGRYQVFLLSRPGDVRHITLSDEIPHLATGRGSAFVQRHRYASKHSLQSAVDTSQVH</sequence>
<dbReference type="Proteomes" id="UP001251217">
    <property type="component" value="Unassembled WGS sequence"/>
</dbReference>
<accession>A0ABU1XA68</accession>
<name>A0ABU1XA68_9NOCA</name>
<evidence type="ECO:0000313" key="2">
    <source>
        <dbReference type="Proteomes" id="UP001251217"/>
    </source>
</evidence>
<organism evidence="1 2">
    <name type="scientific">Nocardia kruczakiae</name>
    <dbReference type="NCBI Taxonomy" id="261477"/>
    <lineage>
        <taxon>Bacteria</taxon>
        <taxon>Bacillati</taxon>
        <taxon>Actinomycetota</taxon>
        <taxon>Actinomycetes</taxon>
        <taxon>Mycobacteriales</taxon>
        <taxon>Nocardiaceae</taxon>
        <taxon>Nocardia</taxon>
    </lineage>
</organism>
<protein>
    <recommendedName>
        <fullName evidence="3">Abi-like protein</fullName>
    </recommendedName>
</protein>
<dbReference type="EMBL" id="JAVDWW010000001">
    <property type="protein sequence ID" value="MDR7166917.1"/>
    <property type="molecule type" value="Genomic_DNA"/>
</dbReference>
<gene>
    <name evidence="1" type="ORF">J2W56_000635</name>
</gene>